<dbReference type="AlphaFoldDB" id="A0A4S8JGD5"/>
<protein>
    <submittedName>
        <fullName evidence="2">Uncharacterized protein</fullName>
    </submittedName>
</protein>
<reference evidence="2 3" key="1">
    <citation type="journal article" date="2019" name="Nat. Plants">
        <title>Genome sequencing of Musa balbisiana reveals subgenome evolution and function divergence in polyploid bananas.</title>
        <authorList>
            <person name="Yao X."/>
        </authorList>
    </citation>
    <scope>NUCLEOTIDE SEQUENCE [LARGE SCALE GENOMIC DNA]</scope>
    <source>
        <strain evidence="3">cv. DH-PKW</strain>
        <tissue evidence="2">Leaves</tissue>
    </source>
</reference>
<keyword evidence="3" id="KW-1185">Reference proteome</keyword>
<evidence type="ECO:0000256" key="1">
    <source>
        <dbReference type="SAM" id="MobiDB-lite"/>
    </source>
</evidence>
<dbReference type="EMBL" id="PYDT01000005">
    <property type="protein sequence ID" value="THU61043.1"/>
    <property type="molecule type" value="Genomic_DNA"/>
</dbReference>
<gene>
    <name evidence="2" type="ORF">C4D60_Mb07t19110</name>
</gene>
<organism evidence="2 3">
    <name type="scientific">Musa balbisiana</name>
    <name type="common">Banana</name>
    <dbReference type="NCBI Taxonomy" id="52838"/>
    <lineage>
        <taxon>Eukaryota</taxon>
        <taxon>Viridiplantae</taxon>
        <taxon>Streptophyta</taxon>
        <taxon>Embryophyta</taxon>
        <taxon>Tracheophyta</taxon>
        <taxon>Spermatophyta</taxon>
        <taxon>Magnoliopsida</taxon>
        <taxon>Liliopsida</taxon>
        <taxon>Zingiberales</taxon>
        <taxon>Musaceae</taxon>
        <taxon>Musa</taxon>
    </lineage>
</organism>
<accession>A0A4S8JGD5</accession>
<sequence length="85" mass="9719">MLRRRRPSPPSSACRCRRSQRKLSIHSSLRQTAGELMRVNLGQRGSRPDDRVFLPGQKSDHHIVSFELLVPRDHDLPHAEGIDSL</sequence>
<feature type="compositionally biased region" description="Basic residues" evidence="1">
    <location>
        <begin position="15"/>
        <end position="24"/>
    </location>
</feature>
<dbReference type="Proteomes" id="UP000317650">
    <property type="component" value="Chromosome 7"/>
</dbReference>
<comment type="caution">
    <text evidence="2">The sequence shown here is derived from an EMBL/GenBank/DDBJ whole genome shotgun (WGS) entry which is preliminary data.</text>
</comment>
<feature type="region of interest" description="Disordered" evidence="1">
    <location>
        <begin position="1"/>
        <end position="26"/>
    </location>
</feature>
<evidence type="ECO:0000313" key="2">
    <source>
        <dbReference type="EMBL" id="THU61043.1"/>
    </source>
</evidence>
<proteinExistence type="predicted"/>
<evidence type="ECO:0000313" key="3">
    <source>
        <dbReference type="Proteomes" id="UP000317650"/>
    </source>
</evidence>
<name>A0A4S8JGD5_MUSBA</name>